<evidence type="ECO:0000313" key="1">
    <source>
        <dbReference type="EMBL" id="PTL39929.1"/>
    </source>
</evidence>
<dbReference type="OrthoDB" id="4823114at2"/>
<dbReference type="AlphaFoldDB" id="A0A2T4U959"/>
<accession>A0A2T4U959</accession>
<comment type="caution">
    <text evidence="1">The sequence shown here is derived from an EMBL/GenBank/DDBJ whole genome shotgun (WGS) entry which is preliminary data.</text>
</comment>
<keyword evidence="2" id="KW-1185">Reference proteome</keyword>
<dbReference type="RefSeq" id="WP_107583516.1">
    <property type="nucleotide sequence ID" value="NZ_PZJJ01000003.1"/>
</dbReference>
<dbReference type="Proteomes" id="UP000240509">
    <property type="component" value="Unassembled WGS sequence"/>
</dbReference>
<protein>
    <submittedName>
        <fullName evidence="1">Uncharacterized protein</fullName>
    </submittedName>
</protein>
<name>A0A2T4U959_9BACI</name>
<reference evidence="1 2" key="1">
    <citation type="submission" date="2018-03" db="EMBL/GenBank/DDBJ databases">
        <title>Alkalicoccus saliphilus sp. nov., isolated from a mineral pool.</title>
        <authorList>
            <person name="Zhao B."/>
        </authorList>
    </citation>
    <scope>NUCLEOTIDE SEQUENCE [LARGE SCALE GENOMIC DNA]</scope>
    <source>
        <strain evidence="1 2">6AG</strain>
    </source>
</reference>
<gene>
    <name evidence="1" type="ORF">C6Y45_02805</name>
</gene>
<proteinExistence type="predicted"/>
<organism evidence="1 2">
    <name type="scientific">Alkalicoccus saliphilus</name>
    <dbReference type="NCBI Taxonomy" id="200989"/>
    <lineage>
        <taxon>Bacteria</taxon>
        <taxon>Bacillati</taxon>
        <taxon>Bacillota</taxon>
        <taxon>Bacilli</taxon>
        <taxon>Bacillales</taxon>
        <taxon>Bacillaceae</taxon>
        <taxon>Alkalicoccus</taxon>
    </lineage>
</organism>
<dbReference type="EMBL" id="PZJJ01000003">
    <property type="protein sequence ID" value="PTL39929.1"/>
    <property type="molecule type" value="Genomic_DNA"/>
</dbReference>
<sequence length="353" mass="40808">MMKTGETVVLPFPIAYIPIKKLALINFEKEPDKEYTGLELQYLSGEAFGSGYRIIAWRIDGYVDVYDEFTLTKPDPKSFQVAGRGLKEYYQVAIQKVRFEKGKLSFKFTDKRGRRISVFIEEHTSRKTKGISLLAPVGSSSENPVYLPLIYLVEFDFLRKKGTEAEVKIAGKKMKLDSFPFPSPKDWQWRFYTRWTMESFIIEFAEEKEAVLKEWSLNSSGKVVDGSFIYHFHENKLTEISFQEDHPLHVQFQEGIPDIRTMQPGTSAHGVFSITAGDGMGKIEGTYSVERHEETVELEMVPDGGWVPEPKTLLTKILFHKKSMFCSWPKTYRYRQTVHLSSLFSKSVWKRIT</sequence>
<evidence type="ECO:0000313" key="2">
    <source>
        <dbReference type="Proteomes" id="UP000240509"/>
    </source>
</evidence>